<feature type="transmembrane region" description="Helical" evidence="12">
    <location>
        <begin position="172"/>
        <end position="194"/>
    </location>
</feature>
<dbReference type="PANTHER" id="PTHR43221">
    <property type="entry name" value="PROTEASE HTPX"/>
    <property type="match status" value="1"/>
</dbReference>
<keyword evidence="5" id="KW-0479">Metal-binding</keyword>
<evidence type="ECO:0000256" key="1">
    <source>
        <dbReference type="ARBA" id="ARBA00009779"/>
    </source>
</evidence>
<dbReference type="HAMAP" id="MF_00188">
    <property type="entry name" value="Pept_M48_protease_HtpX"/>
    <property type="match status" value="1"/>
</dbReference>
<comment type="similarity">
    <text evidence="11">Belongs to the peptidase M48 family.</text>
</comment>
<evidence type="ECO:0000256" key="5">
    <source>
        <dbReference type="ARBA" id="ARBA00022723"/>
    </source>
</evidence>
<evidence type="ECO:0000256" key="11">
    <source>
        <dbReference type="RuleBase" id="RU003983"/>
    </source>
</evidence>
<comment type="similarity">
    <text evidence="1">Belongs to the peptidase M48B family.</text>
</comment>
<keyword evidence="8 12" id="KW-1133">Transmembrane helix</keyword>
<keyword evidence="10 12" id="KW-0472">Membrane</keyword>
<dbReference type="Pfam" id="PF01435">
    <property type="entry name" value="Peptidase_M48"/>
    <property type="match status" value="1"/>
</dbReference>
<keyword evidence="3 11" id="KW-0645">Protease</keyword>
<feature type="domain" description="Peptidase M48" evidence="13">
    <location>
        <begin position="61"/>
        <end position="278"/>
    </location>
</feature>
<organism evidence="14 15">
    <name type="scientific">Geodia barretti</name>
    <name type="common">Barrett's horny sponge</name>
    <dbReference type="NCBI Taxonomy" id="519541"/>
    <lineage>
        <taxon>Eukaryota</taxon>
        <taxon>Metazoa</taxon>
        <taxon>Porifera</taxon>
        <taxon>Demospongiae</taxon>
        <taxon>Heteroscleromorpha</taxon>
        <taxon>Tetractinellida</taxon>
        <taxon>Astrophorina</taxon>
        <taxon>Geodiidae</taxon>
        <taxon>Geodia</taxon>
    </lineage>
</organism>
<dbReference type="GO" id="GO:0006508">
    <property type="term" value="P:proteolysis"/>
    <property type="evidence" value="ECO:0007669"/>
    <property type="project" value="UniProtKB-KW"/>
</dbReference>
<dbReference type="PANTHER" id="PTHR43221:SF2">
    <property type="entry name" value="PROTEASE HTPX HOMOLOG"/>
    <property type="match status" value="1"/>
</dbReference>
<feature type="transmembrane region" description="Helical" evidence="12">
    <location>
        <begin position="139"/>
        <end position="160"/>
    </location>
</feature>
<name>A0AA35TVL1_GEOBA</name>
<dbReference type="Proteomes" id="UP001174909">
    <property type="component" value="Unassembled WGS sequence"/>
</dbReference>
<accession>A0AA35TVL1</accession>
<evidence type="ECO:0000256" key="3">
    <source>
        <dbReference type="ARBA" id="ARBA00022670"/>
    </source>
</evidence>
<evidence type="ECO:0000256" key="12">
    <source>
        <dbReference type="SAM" id="Phobius"/>
    </source>
</evidence>
<keyword evidence="4 12" id="KW-0812">Transmembrane</keyword>
<evidence type="ECO:0000256" key="7">
    <source>
        <dbReference type="ARBA" id="ARBA00022833"/>
    </source>
</evidence>
<keyword evidence="7 11" id="KW-0862">Zinc</keyword>
<dbReference type="GO" id="GO:0046872">
    <property type="term" value="F:metal ion binding"/>
    <property type="evidence" value="ECO:0007669"/>
    <property type="project" value="UniProtKB-KW"/>
</dbReference>
<keyword evidence="9 11" id="KW-0482">Metalloprotease</keyword>
<protein>
    <submittedName>
        <fullName evidence="14">Protease HtpX homolog</fullName>
    </submittedName>
</protein>
<dbReference type="NCBIfam" id="NF002669">
    <property type="entry name" value="PRK02391.1"/>
    <property type="match status" value="1"/>
</dbReference>
<dbReference type="AlphaFoldDB" id="A0AA35TVL1"/>
<comment type="caution">
    <text evidence="14">The sequence shown here is derived from an EMBL/GenBank/DDBJ whole genome shotgun (WGS) entry which is preliminary data.</text>
</comment>
<reference evidence="14" key="1">
    <citation type="submission" date="2023-03" db="EMBL/GenBank/DDBJ databases">
        <authorList>
            <person name="Steffen K."/>
            <person name="Cardenas P."/>
        </authorList>
    </citation>
    <scope>NUCLEOTIDE SEQUENCE</scope>
</reference>
<keyword evidence="15" id="KW-1185">Reference proteome</keyword>
<dbReference type="InterPro" id="IPR050083">
    <property type="entry name" value="HtpX_protease"/>
</dbReference>
<dbReference type="InterPro" id="IPR001915">
    <property type="entry name" value="Peptidase_M48"/>
</dbReference>
<sequence length="286" mass="31930">MGITMMMLAVVYVFFLGLLMFAGIPPELVLVIAVAMAFFQYFMSDKLVLATTGARVVTAEEEPRLHGIIERLVAIADMPKPKKIAVMDTHVPNAFATGRNPKNAVIAVTRGLLNRLNERELEAVLGHELAHVKNRDVMVLTWASVIVIAAGFLLQMLFWITLFGGRRDMGQLMIIMLAVYVGTIIVYFVSQMLIMTLSRYREFAADRGGAVITGSPLQLASALQKISNDMYRIPEKDLRKVEHASAFFIIPALKGNAIATMFSSHPKVEERIERLQEMQRSMERSS</sequence>
<evidence type="ECO:0000256" key="4">
    <source>
        <dbReference type="ARBA" id="ARBA00022692"/>
    </source>
</evidence>
<evidence type="ECO:0000256" key="8">
    <source>
        <dbReference type="ARBA" id="ARBA00022989"/>
    </source>
</evidence>
<keyword evidence="6 11" id="KW-0378">Hydrolase</keyword>
<dbReference type="GO" id="GO:0004222">
    <property type="term" value="F:metalloendopeptidase activity"/>
    <property type="evidence" value="ECO:0007669"/>
    <property type="project" value="InterPro"/>
</dbReference>
<evidence type="ECO:0000256" key="6">
    <source>
        <dbReference type="ARBA" id="ARBA00022801"/>
    </source>
</evidence>
<evidence type="ECO:0000313" key="15">
    <source>
        <dbReference type="Proteomes" id="UP001174909"/>
    </source>
</evidence>
<proteinExistence type="inferred from homology"/>
<dbReference type="EMBL" id="CASHTH010004127">
    <property type="protein sequence ID" value="CAI8053856.1"/>
    <property type="molecule type" value="Genomic_DNA"/>
</dbReference>
<evidence type="ECO:0000256" key="9">
    <source>
        <dbReference type="ARBA" id="ARBA00023049"/>
    </source>
</evidence>
<keyword evidence="2" id="KW-1003">Cell membrane</keyword>
<evidence type="ECO:0000313" key="14">
    <source>
        <dbReference type="EMBL" id="CAI8053856.1"/>
    </source>
</evidence>
<evidence type="ECO:0000259" key="13">
    <source>
        <dbReference type="Pfam" id="PF01435"/>
    </source>
</evidence>
<dbReference type="InterPro" id="IPR022919">
    <property type="entry name" value="Pept_M48_protease_HtpX"/>
</dbReference>
<dbReference type="Gene3D" id="3.30.2010.10">
    <property type="entry name" value="Metalloproteases ('zincins'), catalytic domain"/>
    <property type="match status" value="1"/>
</dbReference>
<evidence type="ECO:0000256" key="10">
    <source>
        <dbReference type="ARBA" id="ARBA00023136"/>
    </source>
</evidence>
<gene>
    <name evidence="14" type="ORF">GBAR_LOCUS29425</name>
</gene>
<comment type="cofactor">
    <cofactor evidence="11">
        <name>Zn(2+)</name>
        <dbReference type="ChEBI" id="CHEBI:29105"/>
    </cofactor>
    <text evidence="11">Binds 1 zinc ion per subunit.</text>
</comment>
<evidence type="ECO:0000256" key="2">
    <source>
        <dbReference type="ARBA" id="ARBA00022475"/>
    </source>
</evidence>